<dbReference type="Pfam" id="PF00005">
    <property type="entry name" value="ABC_tran"/>
    <property type="match status" value="1"/>
</dbReference>
<sequence length="253" mass="27047">METRDLTIRFGGHVAVNAVSCAFRAGELTCIVGPNGAGKTTYFNLISGQLAPTGGRIALYGRDITGLSASAKARRGIGRAFQLTSLFPNLSVLENVRLAVQARARIGLDLLTVWSSHRGVNAEAERCLEQVALAAKRDLTVAALPHGDQRKLEVAILLALRPRVFMFDEPTAGMSVDEVPVILDLIREIKQDRAHTVLLVEHKMDVVRSLADRIVVLHNGGLMADGDPAEVIASPIVQQAYLGLPADGEGGDA</sequence>
<dbReference type="InterPro" id="IPR003439">
    <property type="entry name" value="ABC_transporter-like_ATP-bd"/>
</dbReference>
<evidence type="ECO:0000259" key="6">
    <source>
        <dbReference type="PROSITE" id="PS50893"/>
    </source>
</evidence>
<dbReference type="PANTHER" id="PTHR45772">
    <property type="entry name" value="CONSERVED COMPONENT OF ABC TRANSPORTER FOR NATURAL AMINO ACIDS-RELATED"/>
    <property type="match status" value="1"/>
</dbReference>
<name>A0ABY4VXB1_9BURK</name>
<keyword evidence="3" id="KW-0472">Membrane</keyword>
<evidence type="ECO:0000313" key="7">
    <source>
        <dbReference type="EMBL" id="USE81635.1"/>
    </source>
</evidence>
<dbReference type="PANTHER" id="PTHR45772:SF3">
    <property type="entry name" value="ABC TRANSPORTER ATP-BINDING PROTEIN"/>
    <property type="match status" value="1"/>
</dbReference>
<dbReference type="PROSITE" id="PS50893">
    <property type="entry name" value="ABC_TRANSPORTER_2"/>
    <property type="match status" value="1"/>
</dbReference>
<gene>
    <name evidence="7" type="ORF">NDR89_19315</name>
</gene>
<dbReference type="InterPro" id="IPR051120">
    <property type="entry name" value="ABC_AA/LPS_Transport"/>
</dbReference>
<evidence type="ECO:0000256" key="2">
    <source>
        <dbReference type="ARBA" id="ARBA00022475"/>
    </source>
</evidence>
<keyword evidence="3" id="KW-0997">Cell inner membrane</keyword>
<dbReference type="SUPFAM" id="SSF52540">
    <property type="entry name" value="P-loop containing nucleoside triphosphate hydrolases"/>
    <property type="match status" value="1"/>
</dbReference>
<accession>A0ABY4VXB1</accession>
<proteinExistence type="predicted"/>
<dbReference type="CDD" id="cd03219">
    <property type="entry name" value="ABC_Mj1267_LivG_branched"/>
    <property type="match status" value="1"/>
</dbReference>
<dbReference type="Gene3D" id="3.40.50.300">
    <property type="entry name" value="P-loop containing nucleotide triphosphate hydrolases"/>
    <property type="match status" value="1"/>
</dbReference>
<reference evidence="7" key="1">
    <citation type="submission" date="2022-06" db="EMBL/GenBank/DDBJ databases">
        <title>Complete genome sequence and characterization of Cupriavidus gilardii QJ1 isolated from contaminating cells.</title>
        <authorList>
            <person name="Qi J."/>
        </authorList>
    </citation>
    <scope>NUCLEOTIDE SEQUENCE</scope>
    <source>
        <strain evidence="7">QJ1</strain>
    </source>
</reference>
<evidence type="ECO:0000256" key="3">
    <source>
        <dbReference type="ARBA" id="ARBA00022519"/>
    </source>
</evidence>
<keyword evidence="4" id="KW-0547">Nucleotide-binding</keyword>
<evidence type="ECO:0000256" key="5">
    <source>
        <dbReference type="ARBA" id="ARBA00022840"/>
    </source>
</evidence>
<feature type="domain" description="ABC transporter" evidence="6">
    <location>
        <begin position="1"/>
        <end position="244"/>
    </location>
</feature>
<keyword evidence="5 7" id="KW-0067">ATP-binding</keyword>
<protein>
    <submittedName>
        <fullName evidence="7">ABC transporter ATP-binding protein</fullName>
    </submittedName>
</protein>
<dbReference type="SMART" id="SM00382">
    <property type="entry name" value="AAA"/>
    <property type="match status" value="1"/>
</dbReference>
<keyword evidence="1" id="KW-0813">Transport</keyword>
<evidence type="ECO:0000313" key="8">
    <source>
        <dbReference type="Proteomes" id="UP001056648"/>
    </source>
</evidence>
<evidence type="ECO:0000256" key="4">
    <source>
        <dbReference type="ARBA" id="ARBA00022741"/>
    </source>
</evidence>
<dbReference type="EMBL" id="CP098736">
    <property type="protein sequence ID" value="USE81635.1"/>
    <property type="molecule type" value="Genomic_DNA"/>
</dbReference>
<keyword evidence="2" id="KW-1003">Cell membrane</keyword>
<keyword evidence="8" id="KW-1185">Reference proteome</keyword>
<evidence type="ECO:0000256" key="1">
    <source>
        <dbReference type="ARBA" id="ARBA00022448"/>
    </source>
</evidence>
<dbReference type="Proteomes" id="UP001056648">
    <property type="component" value="Chromosome 2"/>
</dbReference>
<organism evidence="7 8">
    <name type="scientific">Cupriavidus gilardii</name>
    <dbReference type="NCBI Taxonomy" id="82541"/>
    <lineage>
        <taxon>Bacteria</taxon>
        <taxon>Pseudomonadati</taxon>
        <taxon>Pseudomonadota</taxon>
        <taxon>Betaproteobacteria</taxon>
        <taxon>Burkholderiales</taxon>
        <taxon>Burkholderiaceae</taxon>
        <taxon>Cupriavidus</taxon>
    </lineage>
</organism>
<dbReference type="InterPro" id="IPR027417">
    <property type="entry name" value="P-loop_NTPase"/>
</dbReference>
<dbReference type="InterPro" id="IPR003593">
    <property type="entry name" value="AAA+_ATPase"/>
</dbReference>
<dbReference type="GO" id="GO:0005524">
    <property type="term" value="F:ATP binding"/>
    <property type="evidence" value="ECO:0007669"/>
    <property type="project" value="UniProtKB-KW"/>
</dbReference>